<dbReference type="Proteomes" id="UP001164794">
    <property type="component" value="Chromosome"/>
</dbReference>
<sequence length="199" mass="22389">MARRMTIGQPVLNVVPNRVNGPILGHTLELIVPATVTAGGPRAHRIEAPVFEWWETITFWELDDTGWVQRVPARGAVNQALGQNNTANFWRERYAGAVGDRNWNPAWGRNPTNREAEEIIAQNGLSWHIRVYDNPGLNNPRYRNVPGAPRNVARSVEFGIRVGAFLIRKTQVLVSSVYGDRQEFLDGTYVAADVLRRLP</sequence>
<accession>A0ABY7JM24</accession>
<dbReference type="EMBL" id="CP098248">
    <property type="protein sequence ID" value="WAV97813.1"/>
    <property type="molecule type" value="Genomic_DNA"/>
</dbReference>
<dbReference type="RefSeq" id="WP_269265357.1">
    <property type="nucleotide sequence ID" value="NZ_CP098248.1"/>
</dbReference>
<organism evidence="1 2">
    <name type="scientific">Oxalobacter aliiformigenes</name>
    <dbReference type="NCBI Taxonomy" id="2946593"/>
    <lineage>
        <taxon>Bacteria</taxon>
        <taxon>Pseudomonadati</taxon>
        <taxon>Pseudomonadota</taxon>
        <taxon>Betaproteobacteria</taxon>
        <taxon>Burkholderiales</taxon>
        <taxon>Oxalobacteraceae</taxon>
        <taxon>Oxalobacter</taxon>
    </lineage>
</organism>
<keyword evidence="2" id="KW-1185">Reference proteome</keyword>
<evidence type="ECO:0000313" key="2">
    <source>
        <dbReference type="Proteomes" id="UP001164794"/>
    </source>
</evidence>
<reference evidence="1" key="1">
    <citation type="journal article" date="2022" name="Front. Microbiol.">
        <title>New perspectives on an old grouping: The genomic and phenotypic variability of Oxalobacter formigenes and the implications for calcium oxalate stone prevention.</title>
        <authorList>
            <person name="Chmiel J.A."/>
            <person name="Carr C."/>
            <person name="Stuivenberg G.A."/>
            <person name="Venema R."/>
            <person name="Chanyi R.M."/>
            <person name="Al K.F."/>
            <person name="Giguere D."/>
            <person name="Say H."/>
            <person name="Akouris P.P."/>
            <person name="Dominguez Romero S.A."/>
            <person name="Kwong A."/>
            <person name="Tai V."/>
            <person name="Koval S.F."/>
            <person name="Razvi H."/>
            <person name="Bjazevic J."/>
            <person name="Burton J.P."/>
        </authorList>
    </citation>
    <scope>NUCLEOTIDE SEQUENCE</scope>
    <source>
        <strain evidence="1">HOxNP-1</strain>
    </source>
</reference>
<name>A0ABY7JM24_9BURK</name>
<gene>
    <name evidence="1" type="ORF">NB645_03550</name>
</gene>
<protein>
    <recommendedName>
        <fullName evidence="3">Virion structural protein</fullName>
    </recommendedName>
</protein>
<evidence type="ECO:0000313" key="1">
    <source>
        <dbReference type="EMBL" id="WAV97813.1"/>
    </source>
</evidence>
<evidence type="ECO:0008006" key="3">
    <source>
        <dbReference type="Google" id="ProtNLM"/>
    </source>
</evidence>
<proteinExistence type="predicted"/>